<dbReference type="OrthoDB" id="19311at2759"/>
<dbReference type="GO" id="GO:0032007">
    <property type="term" value="P:negative regulation of TOR signaling"/>
    <property type="evidence" value="ECO:0007669"/>
    <property type="project" value="TreeGrafter"/>
</dbReference>
<dbReference type="Pfam" id="PF02145">
    <property type="entry name" value="Rap_GAP"/>
    <property type="match status" value="1"/>
</dbReference>
<feature type="compositionally biased region" description="Basic and acidic residues" evidence="2">
    <location>
        <begin position="1013"/>
        <end position="1030"/>
    </location>
</feature>
<feature type="compositionally biased region" description="Low complexity" evidence="2">
    <location>
        <begin position="1038"/>
        <end position="1058"/>
    </location>
</feature>
<dbReference type="GO" id="GO:0051056">
    <property type="term" value="P:regulation of small GTPase mediated signal transduction"/>
    <property type="evidence" value="ECO:0007669"/>
    <property type="project" value="InterPro"/>
</dbReference>
<dbReference type="FunFam" id="3.40.50.11210:FF:000007">
    <property type="entry name" value="Tuberous sclerosis 2"/>
    <property type="match status" value="1"/>
</dbReference>
<comment type="caution">
    <text evidence="5">The sequence shown here is derived from an EMBL/GenBank/DDBJ whole genome shotgun (WGS) entry which is preliminary data.</text>
</comment>
<dbReference type="PANTHER" id="PTHR10063:SF0">
    <property type="entry name" value="TUBERIN"/>
    <property type="match status" value="1"/>
</dbReference>
<dbReference type="SUPFAM" id="SSF48371">
    <property type="entry name" value="ARM repeat"/>
    <property type="match status" value="1"/>
</dbReference>
<feature type="compositionally biased region" description="Polar residues" evidence="2">
    <location>
        <begin position="35"/>
        <end position="47"/>
    </location>
</feature>
<name>A0A8H5D4D7_9AGAR</name>
<feature type="region of interest" description="Disordered" evidence="2">
    <location>
        <begin position="259"/>
        <end position="306"/>
    </location>
</feature>
<dbReference type="EMBL" id="JAACJO010000010">
    <property type="protein sequence ID" value="KAF5353295.1"/>
    <property type="molecule type" value="Genomic_DNA"/>
</dbReference>
<reference evidence="5 6" key="1">
    <citation type="journal article" date="2020" name="ISME J.">
        <title>Uncovering the hidden diversity of litter-decomposition mechanisms in mushroom-forming fungi.</title>
        <authorList>
            <person name="Floudas D."/>
            <person name="Bentzer J."/>
            <person name="Ahren D."/>
            <person name="Johansson T."/>
            <person name="Persson P."/>
            <person name="Tunlid A."/>
        </authorList>
    </citation>
    <scope>NUCLEOTIDE SEQUENCE [LARGE SCALE GENOMIC DNA]</scope>
    <source>
        <strain evidence="5 6">CBS 146.42</strain>
    </source>
</reference>
<feature type="region of interest" description="Disordered" evidence="2">
    <location>
        <begin position="1"/>
        <end position="47"/>
    </location>
</feature>
<feature type="region of interest" description="Disordered" evidence="2">
    <location>
        <begin position="871"/>
        <end position="901"/>
    </location>
</feature>
<dbReference type="InterPro" id="IPR027107">
    <property type="entry name" value="Tuberin/Ral-act_asu"/>
</dbReference>
<dbReference type="Gene3D" id="3.40.50.11210">
    <property type="entry name" value="Rap/Ran-GAP"/>
    <property type="match status" value="1"/>
</dbReference>
<dbReference type="InterPro" id="IPR018515">
    <property type="entry name" value="Tuberin-type_domain"/>
</dbReference>
<dbReference type="Proteomes" id="UP000559027">
    <property type="component" value="Unassembled WGS sequence"/>
</dbReference>
<dbReference type="PANTHER" id="PTHR10063">
    <property type="entry name" value="TUBERIN"/>
    <property type="match status" value="1"/>
</dbReference>
<evidence type="ECO:0000313" key="5">
    <source>
        <dbReference type="EMBL" id="KAF5353295.1"/>
    </source>
</evidence>
<dbReference type="SUPFAM" id="SSF111347">
    <property type="entry name" value="Rap/Ran-GAP"/>
    <property type="match status" value="1"/>
</dbReference>
<keyword evidence="3" id="KW-1133">Transmembrane helix</keyword>
<feature type="transmembrane region" description="Helical" evidence="3">
    <location>
        <begin position="1314"/>
        <end position="1334"/>
    </location>
</feature>
<feature type="compositionally biased region" description="Polar residues" evidence="2">
    <location>
        <begin position="282"/>
        <end position="294"/>
    </location>
</feature>
<protein>
    <recommendedName>
        <fullName evidence="4">Rap-GAP domain-containing protein</fullName>
    </recommendedName>
</protein>
<dbReference type="PROSITE" id="PS50085">
    <property type="entry name" value="RAPGAP"/>
    <property type="match status" value="1"/>
</dbReference>
<dbReference type="GO" id="GO:0005096">
    <property type="term" value="F:GTPase activator activity"/>
    <property type="evidence" value="ECO:0007669"/>
    <property type="project" value="UniProtKB-KW"/>
</dbReference>
<keyword evidence="1" id="KW-0343">GTPase activation</keyword>
<evidence type="ECO:0000256" key="1">
    <source>
        <dbReference type="ARBA" id="ARBA00022468"/>
    </source>
</evidence>
<keyword evidence="3" id="KW-0472">Membrane</keyword>
<evidence type="ECO:0000256" key="2">
    <source>
        <dbReference type="SAM" id="MobiDB-lite"/>
    </source>
</evidence>
<dbReference type="InterPro" id="IPR000331">
    <property type="entry name" value="Rap/Ran_GAP_dom"/>
</dbReference>
<feature type="compositionally biased region" description="Polar residues" evidence="2">
    <location>
        <begin position="259"/>
        <end position="272"/>
    </location>
</feature>
<dbReference type="Pfam" id="PF03542">
    <property type="entry name" value="Tuberin"/>
    <property type="match status" value="1"/>
</dbReference>
<keyword evidence="6" id="KW-1185">Reference proteome</keyword>
<feature type="region of interest" description="Disordered" evidence="2">
    <location>
        <begin position="1009"/>
        <end position="1059"/>
    </location>
</feature>
<gene>
    <name evidence="5" type="ORF">D9756_008114</name>
</gene>
<evidence type="ECO:0000313" key="6">
    <source>
        <dbReference type="Proteomes" id="UP000559027"/>
    </source>
</evidence>
<feature type="domain" description="Rap-GAP" evidence="4">
    <location>
        <begin position="1572"/>
        <end position="1810"/>
    </location>
</feature>
<accession>A0A8H5D4D7</accession>
<dbReference type="InterPro" id="IPR016024">
    <property type="entry name" value="ARM-type_fold"/>
</dbReference>
<feature type="region of interest" description="Disordered" evidence="2">
    <location>
        <begin position="1506"/>
        <end position="1525"/>
    </location>
</feature>
<dbReference type="InterPro" id="IPR035974">
    <property type="entry name" value="Rap/Ran-GAP_sf"/>
</dbReference>
<feature type="compositionally biased region" description="Basic and acidic residues" evidence="2">
    <location>
        <begin position="1507"/>
        <end position="1517"/>
    </location>
</feature>
<dbReference type="GO" id="GO:0033596">
    <property type="term" value="C:TSC1-TSC2 complex"/>
    <property type="evidence" value="ECO:0007669"/>
    <property type="project" value="TreeGrafter"/>
</dbReference>
<dbReference type="GO" id="GO:0005634">
    <property type="term" value="C:nucleus"/>
    <property type="evidence" value="ECO:0007669"/>
    <property type="project" value="InterPro"/>
</dbReference>
<proteinExistence type="predicted"/>
<sequence length="1832" mass="204229">MFPQQQDASSLGRPRQRANTTSFTPFGWRRHRPDQSSPPQGQLPPATQQPLSLEDLISALRPPAVPSLAHARALAGILATTSPLPRTSTINPILASLCDVSGPPSFQAAGFDIVASYWENPEATVVETADRLSFLSLFLGSTTPWAVDLWEPRFKALRALTKYGTDVVGIEKPLINVVKWWIEGAFDGLLRRDEELDRTERSERERSVDVLVKFLSNILNDPESIARFSEDTIPSVLQFYASLVNKSIVSPELPYSSNKFSTSTDSLPSASQPRFGLHRRTPSTISTSSLASPTTPVPPAVSHSPHKQPPEIAISIYLDYLQTQIKTLSPPILQDILPLLFRSLAFCSSPLPRLTIPSQPQKKSTLEDRITETLNSIYAGPYSTTCVAIHKRCLYPDFIEEDAIHSEANDESTQASEEGTIRPAPYEIHWIPLQLGLFTSLGAHRMTRSRVRHALTARLARAYIQRETSVGYSHSGAPSHIDVEQEIMEKAWPRDDYANAGVAIGAGWLNSWDARRIGPAFAESIACWVTWVGEGPHASTEAQAENESLKENWDRERRKADMILEEAAGLLKDILQEVDSREEDNSGLSDEEASFVGEALYSLCKYIPPLRNPDQTPFTVPLDNPTSAPTPLLRSITFLLARDHRINLNPLLSTMLISIAENLTDKNTARLPAFMYEQHELTPTSPDWLRNWENLLGNTTAVSSQRPLTKAAVMEVLATVYDSVKEMPSYRRPLADLVLGFCKRWVGKPEAESEDGDLLWKILGEEIVLRATEVVSDPKDGDKGSIDGLVDLLRTVALEPSIEEVEDMADTQSALSGEAQASSPSIAMSIAPSNLVSPILSRMQSEFHSASKDKDKESTIPSVMFLLSSFASGSGSRPQPSQPPLAEDIPEPPPPEPEKVKPVPRVVSAVSAIVNAFSQLAFTPHVLEYSLHRLAIQLYEVLLDVLTQGQSARGKLTVLQFLMRLRADRDHSIFFISRTYDKDNHITMLSGLIGRSSYPSLERTIEDPEDDYLDARKSRSRATQDREARQVSRGRGGPLARSSGSRSRSRAPARISPSEVTRKLRPPLWNFPETIPFTVAEVDSTSEALISYHAEGQSETRIVLAISQYLKAIIGILERETSWDVLSYVLCHLPTQLSNKHFFCGPLCRQLISRLLHALCTGVLTGDLGFHVEAWPPGMKPRDAQGLAYHSLSVLVSYRRCFEPHQRHALVEVFQKGLDGQLSTIKCCLHALALSAFELRSSVTKCMPGILEKLSQIMSNPNMSVHILAFISIVGSLPALYANFTEAHYKMVFGVALQYLQHYNRQKASPTMSWALSQYVRIMSYTAVYIWFLAIKLPDRPKHLPYITRQLMLANESNKELDIPTEVCFDWLARYTYASADPRPATSSFSEVVMDTINHPSESGPPEVVQPMKSWIVGNAIITVNALPRAGWVEVFARRPSGYTKLICHLENVPMVGPGDVSPDISSVPAGLMLDRSPHRVISATGVPEDTSEAVEQDELQEVLRLQNDDDQPHPPRPDPITGYVWSKTAPSQRRKDVILDPSYIALQLSSYPFKDANVLKINEDASLRRFLSTLDRVPVIDTHKVGIMYVAPGQTEELEILGNTHGSPAYTRFLEGLGRLVNLRGQVDVYAGGLDPDEDGEYAYAWWDDIGQILYHTATMMPSHPHDPQFNYKKRHIGNDYVRIIWNDSGKPYRFDTLTTQFQFVNLVIEPHSLGAIAAFSDNQHENEHFKVTIQRAPGMTEFTPLGNFKLISADNLPLLIRQLSLLADWFASVFAQTQRDTARVEVKTNWSSRLEAIRRFKSQLPKPEEVDDSPEGIFGQEASRDFTNNY</sequence>
<feature type="transmembrane region" description="Helical" evidence="3">
    <location>
        <begin position="1263"/>
        <end position="1284"/>
    </location>
</feature>
<evidence type="ECO:0000256" key="3">
    <source>
        <dbReference type="SAM" id="Phobius"/>
    </source>
</evidence>
<feature type="region of interest" description="Disordered" evidence="2">
    <location>
        <begin position="1807"/>
        <end position="1832"/>
    </location>
</feature>
<keyword evidence="3" id="KW-0812">Transmembrane</keyword>
<organism evidence="5 6">
    <name type="scientific">Leucocoprinus leucothites</name>
    <dbReference type="NCBI Taxonomy" id="201217"/>
    <lineage>
        <taxon>Eukaryota</taxon>
        <taxon>Fungi</taxon>
        <taxon>Dikarya</taxon>
        <taxon>Basidiomycota</taxon>
        <taxon>Agaricomycotina</taxon>
        <taxon>Agaricomycetes</taxon>
        <taxon>Agaricomycetidae</taxon>
        <taxon>Agaricales</taxon>
        <taxon>Agaricineae</taxon>
        <taxon>Agaricaceae</taxon>
        <taxon>Leucocoprinus</taxon>
    </lineage>
</organism>
<evidence type="ECO:0000259" key="4">
    <source>
        <dbReference type="PROSITE" id="PS50085"/>
    </source>
</evidence>